<keyword evidence="3 6" id="KW-0812">Transmembrane</keyword>
<dbReference type="SUPFAM" id="SSF103481">
    <property type="entry name" value="Multidrug resistance efflux transporter EmrE"/>
    <property type="match status" value="2"/>
</dbReference>
<evidence type="ECO:0000256" key="1">
    <source>
        <dbReference type="ARBA" id="ARBA00004141"/>
    </source>
</evidence>
<comment type="subcellular location">
    <subcellularLocation>
        <location evidence="1">Membrane</location>
        <topology evidence="1">Multi-pass membrane protein</topology>
    </subcellularLocation>
</comment>
<feature type="transmembrane region" description="Helical" evidence="6">
    <location>
        <begin position="69"/>
        <end position="92"/>
    </location>
</feature>
<reference evidence="8 10" key="1">
    <citation type="submission" date="2015-09" db="EMBL/GenBank/DDBJ databases">
        <title>Identification and resolution of microdiversity through metagenomic sequencing of parallel consortia.</title>
        <authorList>
            <person name="Nelson W.C."/>
            <person name="Romine M.F."/>
            <person name="Lindemann S.R."/>
        </authorList>
    </citation>
    <scope>NUCLEOTIDE SEQUENCE [LARGE SCALE GENOMIC DNA]</scope>
    <source>
        <strain evidence="8">HL-109</strain>
    </source>
</reference>
<dbReference type="PANTHER" id="PTHR22911:SF6">
    <property type="entry name" value="SOLUTE CARRIER FAMILY 35 MEMBER G1"/>
    <property type="match status" value="1"/>
</dbReference>
<dbReference type="Pfam" id="PF00892">
    <property type="entry name" value="EamA"/>
    <property type="match status" value="2"/>
</dbReference>
<evidence type="ECO:0000256" key="6">
    <source>
        <dbReference type="SAM" id="Phobius"/>
    </source>
</evidence>
<keyword evidence="4 6" id="KW-1133">Transmembrane helix</keyword>
<evidence type="ECO:0000256" key="5">
    <source>
        <dbReference type="ARBA" id="ARBA00023136"/>
    </source>
</evidence>
<feature type="domain" description="EamA" evidence="7">
    <location>
        <begin position="189"/>
        <end position="318"/>
    </location>
</feature>
<comment type="caution">
    <text evidence="8">The sequence shown here is derived from an EMBL/GenBank/DDBJ whole genome shotgun (WGS) entry which is preliminary data.</text>
</comment>
<comment type="similarity">
    <text evidence="2">Belongs to the drug/metabolite transporter (DMT) superfamily. 10 TMS drug/metabolite exporter (DME) (TC 2.A.7.3) family.</text>
</comment>
<feature type="transmembrane region" description="Helical" evidence="6">
    <location>
        <begin position="246"/>
        <end position="265"/>
    </location>
</feature>
<feature type="transmembrane region" description="Helical" evidence="6">
    <location>
        <begin position="220"/>
        <end position="240"/>
    </location>
</feature>
<dbReference type="PANTHER" id="PTHR22911">
    <property type="entry name" value="ACYL-MALONYL CONDENSING ENZYME-RELATED"/>
    <property type="match status" value="1"/>
</dbReference>
<evidence type="ECO:0000256" key="4">
    <source>
        <dbReference type="ARBA" id="ARBA00022989"/>
    </source>
</evidence>
<dbReference type="PATRIC" id="fig|1653334.4.peg.2567"/>
<dbReference type="Proteomes" id="UP000182800">
    <property type="component" value="Unassembled WGS sequence"/>
</dbReference>
<evidence type="ECO:0000313" key="9">
    <source>
        <dbReference type="EMBL" id="SCC81742.1"/>
    </source>
</evidence>
<keyword evidence="5 6" id="KW-0472">Membrane</keyword>
<reference evidence="9 11" key="2">
    <citation type="submission" date="2016-08" db="EMBL/GenBank/DDBJ databases">
        <authorList>
            <person name="Varghese N."/>
            <person name="Submissions Spin"/>
        </authorList>
    </citation>
    <scope>NUCLEOTIDE SEQUENCE [LARGE SCALE GENOMIC DNA]</scope>
    <source>
        <strain evidence="9 11">HL-109</strain>
    </source>
</reference>
<name>A0A0P7Y3W8_9HYPH</name>
<feature type="domain" description="EamA" evidence="7">
    <location>
        <begin position="38"/>
        <end position="171"/>
    </location>
</feature>
<dbReference type="EMBL" id="LJSX01000009">
    <property type="protein sequence ID" value="KPQ11211.1"/>
    <property type="molecule type" value="Genomic_DNA"/>
</dbReference>
<dbReference type="InterPro" id="IPR037185">
    <property type="entry name" value="EmrE-like"/>
</dbReference>
<feature type="transmembrane region" description="Helical" evidence="6">
    <location>
        <begin position="302"/>
        <end position="320"/>
    </location>
</feature>
<evidence type="ECO:0000313" key="8">
    <source>
        <dbReference type="EMBL" id="KPQ11211.1"/>
    </source>
</evidence>
<organism evidence="8 10">
    <name type="scientific">Saliniramus fredricksonii</name>
    <dbReference type="NCBI Taxonomy" id="1653334"/>
    <lineage>
        <taxon>Bacteria</taxon>
        <taxon>Pseudomonadati</taxon>
        <taxon>Pseudomonadota</taxon>
        <taxon>Alphaproteobacteria</taxon>
        <taxon>Hyphomicrobiales</taxon>
        <taxon>Salinarimonadaceae</taxon>
        <taxon>Saliniramus</taxon>
    </lineage>
</organism>
<proteinExistence type="inferred from homology"/>
<accession>A0A0P7Y3W8</accession>
<evidence type="ECO:0000256" key="3">
    <source>
        <dbReference type="ARBA" id="ARBA00022692"/>
    </source>
</evidence>
<dbReference type="Proteomes" id="UP000050497">
    <property type="component" value="Unassembled WGS sequence"/>
</dbReference>
<evidence type="ECO:0000313" key="11">
    <source>
        <dbReference type="Proteomes" id="UP000182800"/>
    </source>
</evidence>
<keyword evidence="11" id="KW-1185">Reference proteome</keyword>
<evidence type="ECO:0000256" key="2">
    <source>
        <dbReference type="ARBA" id="ARBA00009853"/>
    </source>
</evidence>
<feature type="transmembrane region" description="Helical" evidence="6">
    <location>
        <begin position="34"/>
        <end position="57"/>
    </location>
</feature>
<feature type="transmembrane region" description="Helical" evidence="6">
    <location>
        <begin position="188"/>
        <end position="208"/>
    </location>
</feature>
<dbReference type="AlphaFoldDB" id="A0A0P7Y3W8"/>
<feature type="transmembrane region" description="Helical" evidence="6">
    <location>
        <begin position="160"/>
        <end position="182"/>
    </location>
</feature>
<dbReference type="InterPro" id="IPR000620">
    <property type="entry name" value="EamA_dom"/>
</dbReference>
<evidence type="ECO:0000313" key="10">
    <source>
        <dbReference type="Proteomes" id="UP000050497"/>
    </source>
</evidence>
<dbReference type="GO" id="GO:0016020">
    <property type="term" value="C:membrane"/>
    <property type="evidence" value="ECO:0007669"/>
    <property type="project" value="UniProtKB-SubCell"/>
</dbReference>
<feature type="transmembrane region" description="Helical" evidence="6">
    <location>
        <begin position="277"/>
        <end position="296"/>
    </location>
</feature>
<dbReference type="EMBL" id="FMBM01000002">
    <property type="protein sequence ID" value="SCC81742.1"/>
    <property type="molecule type" value="Genomic_DNA"/>
</dbReference>
<feature type="transmembrane region" description="Helical" evidence="6">
    <location>
        <begin position="130"/>
        <end position="148"/>
    </location>
</feature>
<feature type="transmembrane region" description="Helical" evidence="6">
    <location>
        <begin position="104"/>
        <end position="124"/>
    </location>
</feature>
<dbReference type="STRING" id="1653334.GA0071312_2703"/>
<sequence length="341" mass="36904">MRGARICRCAESASRRAPRMVCCRRFFSPGPYPVQPLIGILLKIFSAFAFTMMAATIKLVSDSFPVGQLIFFRSAFALIPLLIWLAWSDVMVNAVRTHNLKGHLLRSIIGVTGMFCGFAALSYLPLSDAVAIGYAAPLIVVVLAALVLKETVRAYRWSAVAIGFVGVILMLTPQFGVVDAAIANENRALGATFAIFAALCTAGATIQVRRLTATERTGAIVFYFSVFSTLIGLATIVFGWNMPGLIDFGILVVIGILGGIGQILLTQSYRFGDASLIAPFEYTTMIWALLLGWFVFGDWPQAIVLTGAAIVIAAGIFVIWREHRLGLARKKAAEMASKRAI</sequence>
<protein>
    <submittedName>
        <fullName evidence="9">Permease of the drug/metabolite transporter (DMT) superfamily</fullName>
    </submittedName>
    <submittedName>
        <fullName evidence="8">Permeases of the drug/metabolite transporter (DMT) superfamily</fullName>
    </submittedName>
</protein>
<gene>
    <name evidence="9" type="ORF">GA0071312_2703</name>
    <name evidence="8" type="ORF">HLUCCO17_07450</name>
</gene>
<evidence type="ECO:0000259" key="7">
    <source>
        <dbReference type="Pfam" id="PF00892"/>
    </source>
</evidence>